<feature type="binding site" evidence="5">
    <location>
        <position position="262"/>
    </location>
    <ligand>
        <name>(2E)-4-hydroxy-3-methylbut-2-enyl diphosphate</name>
        <dbReference type="ChEBI" id="CHEBI:128753"/>
    </ligand>
</feature>
<feature type="binding site" evidence="5">
    <location>
        <position position="124"/>
    </location>
    <ligand>
        <name>isopentenyl diphosphate</name>
        <dbReference type="ChEBI" id="CHEBI:128769"/>
    </ligand>
</feature>
<proteinExistence type="inferred from homology"/>
<evidence type="ECO:0000313" key="10">
    <source>
        <dbReference type="Proteomes" id="UP000199652"/>
    </source>
</evidence>
<feature type="compositionally biased region" description="Polar residues" evidence="7">
    <location>
        <begin position="686"/>
        <end position="696"/>
    </location>
</feature>
<accession>A0A1H3EFM5</accession>
<dbReference type="CDD" id="cd04465">
    <property type="entry name" value="S1_RPS1_repeat_ec2_hs2"/>
    <property type="match status" value="1"/>
</dbReference>
<feature type="domain" description="S1 motif" evidence="8">
    <location>
        <begin position="579"/>
        <end position="648"/>
    </location>
</feature>
<evidence type="ECO:0000256" key="3">
    <source>
        <dbReference type="ARBA" id="ARBA00023004"/>
    </source>
</evidence>
<feature type="domain" description="S1 motif" evidence="8">
    <location>
        <begin position="494"/>
        <end position="562"/>
    </location>
</feature>
<feature type="binding site" evidence="5">
    <location>
        <position position="124"/>
    </location>
    <ligand>
        <name>(2E)-4-hydroxy-3-methylbut-2-enyl diphosphate</name>
        <dbReference type="ChEBI" id="CHEBI:128753"/>
    </ligand>
</feature>
<feature type="binding site" evidence="5">
    <location>
        <position position="42"/>
    </location>
    <ligand>
        <name>isopentenyl diphosphate</name>
        <dbReference type="ChEBI" id="CHEBI:128769"/>
    </ligand>
</feature>
<evidence type="ECO:0000256" key="7">
    <source>
        <dbReference type="SAM" id="MobiDB-lite"/>
    </source>
</evidence>
<feature type="binding site" evidence="5">
    <location>
        <position position="12"/>
    </location>
    <ligand>
        <name>[4Fe-4S] cluster</name>
        <dbReference type="ChEBI" id="CHEBI:49883"/>
    </ligand>
</feature>
<dbReference type="NCBIfam" id="TIGR00216">
    <property type="entry name" value="ispH_lytB"/>
    <property type="match status" value="1"/>
</dbReference>
<comment type="cofactor">
    <cofactor evidence="5">
        <name>[4Fe-4S] cluster</name>
        <dbReference type="ChEBI" id="CHEBI:49883"/>
    </cofactor>
    <text evidence="5">Binds 1 [4Fe-4S] cluster per subunit.</text>
</comment>
<evidence type="ECO:0000256" key="4">
    <source>
        <dbReference type="ARBA" id="ARBA00023014"/>
    </source>
</evidence>
<dbReference type="InterPro" id="IPR035104">
    <property type="entry name" value="Ribosomal_protein_S1-like"/>
</dbReference>
<keyword evidence="2 5" id="KW-0479">Metal-binding</keyword>
<evidence type="ECO:0000256" key="2">
    <source>
        <dbReference type="ARBA" id="ARBA00022723"/>
    </source>
</evidence>
<evidence type="ECO:0000256" key="1">
    <source>
        <dbReference type="ARBA" id="ARBA00022485"/>
    </source>
</evidence>
<feature type="binding site" evidence="5">
    <location>
        <position position="218"/>
    </location>
    <ligand>
        <name>dimethylallyl diphosphate</name>
        <dbReference type="ChEBI" id="CHEBI:57623"/>
    </ligand>
</feature>
<dbReference type="PROSITE" id="PS50126">
    <property type="entry name" value="S1"/>
    <property type="match status" value="4"/>
</dbReference>
<dbReference type="GO" id="GO:0019288">
    <property type="term" value="P:isopentenyl diphosphate biosynthetic process, methylerythritol 4-phosphate pathway"/>
    <property type="evidence" value="ECO:0007669"/>
    <property type="project" value="UniProtKB-UniRule"/>
</dbReference>
<dbReference type="UniPathway" id="UPA00056">
    <property type="reaction ID" value="UER00097"/>
</dbReference>
<dbReference type="InterPro" id="IPR003029">
    <property type="entry name" value="S1_domain"/>
</dbReference>
<feature type="binding site" evidence="5">
    <location>
        <position position="42"/>
    </location>
    <ligand>
        <name>dimethylallyl diphosphate</name>
        <dbReference type="ChEBI" id="CHEBI:57623"/>
    </ligand>
</feature>
<dbReference type="EMBL" id="FNOU01000007">
    <property type="protein sequence ID" value="SDX76714.1"/>
    <property type="molecule type" value="Genomic_DNA"/>
</dbReference>
<dbReference type="PANTHER" id="PTHR30426">
    <property type="entry name" value="4-HYDROXY-3-METHYLBUT-2-ENYL DIPHOSPHATE REDUCTASE"/>
    <property type="match status" value="1"/>
</dbReference>
<comment type="pathway">
    <text evidence="5">Isoprenoid biosynthesis; dimethylallyl diphosphate biosynthesis; dimethylallyl diphosphate from (2E)-4-hydroxy-3-methylbutenyl diphosphate: step 1/1.</text>
</comment>
<keyword evidence="5" id="KW-0560">Oxidoreductase</keyword>
<dbReference type="HAMAP" id="MF_00191">
    <property type="entry name" value="IspH"/>
    <property type="match status" value="1"/>
</dbReference>
<dbReference type="Pfam" id="PF02401">
    <property type="entry name" value="LYTB"/>
    <property type="match status" value="1"/>
</dbReference>
<feature type="binding site" evidence="5">
    <location>
        <position position="190"/>
    </location>
    <ligand>
        <name>[4Fe-4S] cluster</name>
        <dbReference type="ChEBI" id="CHEBI:49883"/>
    </ligand>
</feature>
<dbReference type="Gene3D" id="2.40.50.140">
    <property type="entry name" value="Nucleic acid-binding proteins"/>
    <property type="match status" value="4"/>
</dbReference>
<dbReference type="Gene3D" id="3.40.50.11270">
    <property type="match status" value="1"/>
</dbReference>
<gene>
    <name evidence="5" type="primary">ispH</name>
    <name evidence="9" type="ORF">SAMN04488579_10711</name>
</gene>
<dbReference type="NCBIfam" id="NF000907">
    <property type="entry name" value="PRK00087.1"/>
    <property type="match status" value="1"/>
</dbReference>
<dbReference type="OrthoDB" id="9804077at2"/>
<feature type="active site" description="Proton donor" evidence="5">
    <location>
        <position position="126"/>
    </location>
</feature>
<evidence type="ECO:0000256" key="5">
    <source>
        <dbReference type="HAMAP-Rule" id="MF_00191"/>
    </source>
</evidence>
<dbReference type="STRING" id="1528.SAMN04488579_10711"/>
<dbReference type="EC" id="1.17.7.4" evidence="5"/>
<feature type="binding site" evidence="5">
    <location>
        <position position="218"/>
    </location>
    <ligand>
        <name>(2E)-4-hydroxy-3-methylbut-2-enyl diphosphate</name>
        <dbReference type="ChEBI" id="CHEBI:128753"/>
    </ligand>
</feature>
<dbReference type="CDD" id="cd05687">
    <property type="entry name" value="S1_RPS1_repeat_ec1_hs1"/>
    <property type="match status" value="1"/>
</dbReference>
<protein>
    <recommendedName>
        <fullName evidence="5">4-hydroxy-3-methylbut-2-enyl diphosphate reductase</fullName>
        <shortName evidence="5">HMBPP reductase</shortName>
        <ecNumber evidence="5">1.17.7.4</ecNumber>
    </recommendedName>
</protein>
<feature type="binding site" evidence="5">
    <location>
        <position position="219"/>
    </location>
    <ligand>
        <name>(2E)-4-hydroxy-3-methylbut-2-enyl diphosphate</name>
        <dbReference type="ChEBI" id="CHEBI:128753"/>
    </ligand>
</feature>
<comment type="catalytic activity">
    <reaction evidence="5">
        <text>dimethylallyl diphosphate + 2 oxidized [2Fe-2S]-[ferredoxin] + H2O = (2E)-4-hydroxy-3-methylbut-2-enyl diphosphate + 2 reduced [2Fe-2S]-[ferredoxin] + 2 H(+)</text>
        <dbReference type="Rhea" id="RHEA:24825"/>
        <dbReference type="Rhea" id="RHEA-COMP:10000"/>
        <dbReference type="Rhea" id="RHEA-COMP:10001"/>
        <dbReference type="ChEBI" id="CHEBI:15377"/>
        <dbReference type="ChEBI" id="CHEBI:15378"/>
        <dbReference type="ChEBI" id="CHEBI:33737"/>
        <dbReference type="ChEBI" id="CHEBI:33738"/>
        <dbReference type="ChEBI" id="CHEBI:57623"/>
        <dbReference type="ChEBI" id="CHEBI:128753"/>
        <dbReference type="EC" id="1.17.7.4"/>
    </reaction>
</comment>
<feature type="binding site" evidence="5">
    <location>
        <position position="74"/>
    </location>
    <ligand>
        <name>(2E)-4-hydroxy-3-methylbut-2-enyl diphosphate</name>
        <dbReference type="ChEBI" id="CHEBI:128753"/>
    </ligand>
</feature>
<dbReference type="GO" id="GO:0051539">
    <property type="term" value="F:4 iron, 4 sulfur cluster binding"/>
    <property type="evidence" value="ECO:0007669"/>
    <property type="project" value="UniProtKB-UniRule"/>
</dbReference>
<feature type="region of interest" description="Disordered" evidence="7">
    <location>
        <begin position="651"/>
        <end position="696"/>
    </location>
</feature>
<feature type="binding site" evidence="5">
    <location>
        <position position="262"/>
    </location>
    <ligand>
        <name>dimethylallyl diphosphate</name>
        <dbReference type="ChEBI" id="CHEBI:57623"/>
    </ligand>
</feature>
<keyword evidence="4 5" id="KW-0411">Iron-sulfur</keyword>
<feature type="binding site" evidence="5">
    <location>
        <position position="219"/>
    </location>
    <ligand>
        <name>isopentenyl diphosphate</name>
        <dbReference type="ChEBI" id="CHEBI:128769"/>
    </ligand>
</feature>
<dbReference type="CDD" id="cd13944">
    <property type="entry name" value="lytB_ispH"/>
    <property type="match status" value="1"/>
</dbReference>
<feature type="binding site" evidence="5">
    <location>
        <position position="162"/>
    </location>
    <ligand>
        <name>(2E)-4-hydroxy-3-methylbut-2-enyl diphosphate</name>
        <dbReference type="ChEBI" id="CHEBI:128753"/>
    </ligand>
</feature>
<evidence type="ECO:0000256" key="6">
    <source>
        <dbReference type="SAM" id="Coils"/>
    </source>
</evidence>
<reference evidence="10" key="1">
    <citation type="submission" date="2016-10" db="EMBL/GenBank/DDBJ databases">
        <authorList>
            <person name="Varghese N."/>
            <person name="Submissions S."/>
        </authorList>
    </citation>
    <scope>NUCLEOTIDE SEQUENCE [LARGE SCALE GENOMIC DNA]</scope>
    <source>
        <strain evidence="10">VPI 5359</strain>
    </source>
</reference>
<name>A0A1H3EFM5_EUBBA</name>
<dbReference type="GO" id="GO:0050992">
    <property type="term" value="P:dimethylallyl diphosphate biosynthetic process"/>
    <property type="evidence" value="ECO:0007669"/>
    <property type="project" value="UniProtKB-UniRule"/>
</dbReference>
<dbReference type="InterPro" id="IPR012340">
    <property type="entry name" value="NA-bd_OB-fold"/>
</dbReference>
<feature type="binding site" evidence="5">
    <location>
        <position position="218"/>
    </location>
    <ligand>
        <name>isopentenyl diphosphate</name>
        <dbReference type="ChEBI" id="CHEBI:128769"/>
    </ligand>
</feature>
<dbReference type="GO" id="GO:0051745">
    <property type="term" value="F:4-hydroxy-3-methylbut-2-enyl diphosphate reductase activity"/>
    <property type="evidence" value="ECO:0007669"/>
    <property type="project" value="UniProtKB-UniRule"/>
</dbReference>
<feature type="binding site" evidence="5">
    <location>
        <position position="220"/>
    </location>
    <ligand>
        <name>isopentenyl diphosphate</name>
        <dbReference type="ChEBI" id="CHEBI:128769"/>
    </ligand>
</feature>
<dbReference type="SUPFAM" id="SSF50249">
    <property type="entry name" value="Nucleic acid-binding proteins"/>
    <property type="match status" value="4"/>
</dbReference>
<dbReference type="Pfam" id="PF00575">
    <property type="entry name" value="S1"/>
    <property type="match status" value="4"/>
</dbReference>
<comment type="catalytic activity">
    <reaction evidence="5">
        <text>isopentenyl diphosphate + 2 oxidized [2Fe-2S]-[ferredoxin] + H2O = (2E)-4-hydroxy-3-methylbut-2-enyl diphosphate + 2 reduced [2Fe-2S]-[ferredoxin] + 2 H(+)</text>
        <dbReference type="Rhea" id="RHEA:24488"/>
        <dbReference type="Rhea" id="RHEA-COMP:10000"/>
        <dbReference type="Rhea" id="RHEA-COMP:10001"/>
        <dbReference type="ChEBI" id="CHEBI:15377"/>
        <dbReference type="ChEBI" id="CHEBI:15378"/>
        <dbReference type="ChEBI" id="CHEBI:33737"/>
        <dbReference type="ChEBI" id="CHEBI:33738"/>
        <dbReference type="ChEBI" id="CHEBI:128753"/>
        <dbReference type="ChEBI" id="CHEBI:128769"/>
        <dbReference type="EC" id="1.17.7.4"/>
    </reaction>
</comment>
<feature type="domain" description="S1 motif" evidence="8">
    <location>
        <begin position="400"/>
        <end position="466"/>
    </location>
</feature>
<keyword evidence="5" id="KW-0414">Isoprene biosynthesis</keyword>
<feature type="binding site" evidence="5">
    <location>
        <position position="262"/>
    </location>
    <ligand>
        <name>isopentenyl diphosphate</name>
        <dbReference type="ChEBI" id="CHEBI:128769"/>
    </ligand>
</feature>
<dbReference type="Gene3D" id="3.40.1010.20">
    <property type="entry name" value="4-hydroxy-3-methylbut-2-enyl diphosphate reductase, catalytic domain"/>
    <property type="match status" value="2"/>
</dbReference>
<feature type="binding site" evidence="5">
    <location>
        <position position="42"/>
    </location>
    <ligand>
        <name>(2E)-4-hydroxy-3-methylbut-2-enyl diphosphate</name>
        <dbReference type="ChEBI" id="CHEBI:128753"/>
    </ligand>
</feature>
<dbReference type="AlphaFoldDB" id="A0A1H3EFM5"/>
<feature type="binding site" evidence="5">
    <location>
        <position position="219"/>
    </location>
    <ligand>
        <name>dimethylallyl diphosphate</name>
        <dbReference type="ChEBI" id="CHEBI:57623"/>
    </ligand>
</feature>
<feature type="binding site" evidence="5">
    <location>
        <position position="74"/>
    </location>
    <ligand>
        <name>isopentenyl diphosphate</name>
        <dbReference type="ChEBI" id="CHEBI:128769"/>
    </ligand>
</feature>
<keyword evidence="10" id="KW-1185">Reference proteome</keyword>
<keyword evidence="1 5" id="KW-0004">4Fe-4S</keyword>
<keyword evidence="6" id="KW-0175">Coiled coil</keyword>
<dbReference type="SMART" id="SM00316">
    <property type="entry name" value="S1"/>
    <property type="match status" value="4"/>
</dbReference>
<feature type="binding site" evidence="5">
    <location>
        <position position="220"/>
    </location>
    <ligand>
        <name>dimethylallyl diphosphate</name>
        <dbReference type="ChEBI" id="CHEBI:57623"/>
    </ligand>
</feature>
<feature type="binding site" evidence="5">
    <location>
        <position position="220"/>
    </location>
    <ligand>
        <name>(2E)-4-hydroxy-3-methylbut-2-enyl diphosphate</name>
        <dbReference type="ChEBI" id="CHEBI:128753"/>
    </ligand>
</feature>
<evidence type="ECO:0000259" key="8">
    <source>
        <dbReference type="PROSITE" id="PS50126"/>
    </source>
</evidence>
<dbReference type="GO" id="GO:0046872">
    <property type="term" value="F:metal ion binding"/>
    <property type="evidence" value="ECO:0007669"/>
    <property type="project" value="UniProtKB-KW"/>
</dbReference>
<comment type="similarity">
    <text evidence="5">Belongs to the IspH family.</text>
</comment>
<organism evidence="9 10">
    <name type="scientific">Eubacterium barkeri</name>
    <name type="common">Clostridium barkeri</name>
    <dbReference type="NCBI Taxonomy" id="1528"/>
    <lineage>
        <taxon>Bacteria</taxon>
        <taxon>Bacillati</taxon>
        <taxon>Bacillota</taxon>
        <taxon>Clostridia</taxon>
        <taxon>Eubacteriales</taxon>
        <taxon>Eubacteriaceae</taxon>
        <taxon>Eubacterium</taxon>
    </lineage>
</organism>
<comment type="pathway">
    <text evidence="5">Isoprenoid biosynthesis; isopentenyl diphosphate biosynthesis via DXP pathway; isopentenyl diphosphate from 1-deoxy-D-xylulose 5-phosphate: step 6/6.</text>
</comment>
<dbReference type="Proteomes" id="UP000199652">
    <property type="component" value="Unassembled WGS sequence"/>
</dbReference>
<keyword evidence="3 5" id="KW-0408">Iron</keyword>
<dbReference type="GO" id="GO:0003676">
    <property type="term" value="F:nucleic acid binding"/>
    <property type="evidence" value="ECO:0007669"/>
    <property type="project" value="InterPro"/>
</dbReference>
<feature type="domain" description="S1 motif" evidence="8">
    <location>
        <begin position="313"/>
        <end position="382"/>
    </location>
</feature>
<dbReference type="NCBIfam" id="NF002187">
    <property type="entry name" value="PRK01045.1-1"/>
    <property type="match status" value="1"/>
</dbReference>
<feature type="binding site" evidence="5">
    <location>
        <position position="74"/>
    </location>
    <ligand>
        <name>dimethylallyl diphosphate</name>
        <dbReference type="ChEBI" id="CHEBI:57623"/>
    </ligand>
</feature>
<dbReference type="PRINTS" id="PR00681">
    <property type="entry name" value="RIBOSOMALS1"/>
</dbReference>
<comment type="function">
    <text evidence="5">Catalyzes the conversion of 1-hydroxy-2-methyl-2-(E)-butenyl 4-diphosphate (HMBPP) into a mixture of isopentenyl diphosphate (IPP) and dimethylallyl diphosphate (DMAPP). Acts in the terminal step of the DOXP/MEP pathway for isoprenoid precursor biosynthesis.</text>
</comment>
<feature type="binding site" evidence="5">
    <location>
        <position position="96"/>
    </location>
    <ligand>
        <name>[4Fe-4S] cluster</name>
        <dbReference type="ChEBI" id="CHEBI:49883"/>
    </ligand>
</feature>
<dbReference type="PANTHER" id="PTHR30426:SF0">
    <property type="entry name" value="4-HYDROXY-3-METHYLBUT-2-ENYL DIPHOSPHATE REDUCTASE"/>
    <property type="match status" value="1"/>
</dbReference>
<dbReference type="GO" id="GO:0016114">
    <property type="term" value="P:terpenoid biosynthetic process"/>
    <property type="evidence" value="ECO:0007669"/>
    <property type="project" value="UniProtKB-UniRule"/>
</dbReference>
<dbReference type="InterPro" id="IPR003451">
    <property type="entry name" value="LytB/IspH"/>
</dbReference>
<evidence type="ECO:0000313" key="9">
    <source>
        <dbReference type="EMBL" id="SDX76714.1"/>
    </source>
</evidence>
<sequence>MKIIIAEKAGYCFGIQNAMAMVENTLKTYPGQPIYCLGDISHNRQEMDRLITLGVKKVDTLDAVEDGIVIIRSHGVGRTVITTAEEKALTIVNATCPFVRAMQNKVRDYYEKGYQIVIVGNAEHPEVVGAMGWCDDSGIVLSSGDEVDALPHFEKICVVAQTTIIETKFQRITAALKNKADECVIFNTICSATAERQAAAAKTAEGVEYMIVVGGYHSSNTQKLLEVCKAHCKNTCHIETAGELDPDEIKKYQTIGITAGASTPDWIVKEVTESMEENVLEQEQTQAVLNDVADEEFDFAKELEDSMKSIRKGAPVEGEVIAVDADEVILNIGYKSDAVIKKSDYTWKHDEELTDLVKPGDLITAIVTDLNDGSSRVKLSKIKYENQKVQNKLAEAFENQDVLEGKIKSVSGSGLIVDIGFTDIFMPASQYHVRYVKDLESLIGEEVKGKIIDYNAKRRRAILSQKVILEKEIKEKQAKQREVKEKRFGELNVDDVVKGNVKTITNFGIFVDLDGIDGFVHRSDLTWERANEPKDLVQKGQEIEAKVISKNEEDKKIKLSVKALMPRPWDVFVQEYNEKDDVEVKITNVLDFGAFAEIIPGVEGLIHVSEISYDRVESVAAVLKPGDVVTVKIIGINTEKEKISLSIKATLEAPERPQRSRSKKREGGFTGDRPNRGGGQKKRAAQNRNTTVYEESANVTLGDAFGNLFEGLSFGDDTDDGDKE</sequence>
<feature type="coiled-coil region" evidence="6">
    <location>
        <begin position="379"/>
        <end position="406"/>
    </location>
</feature>
<dbReference type="UniPathway" id="UPA00059">
    <property type="reaction ID" value="UER00105"/>
</dbReference>
<dbReference type="RefSeq" id="WP_090244336.1">
    <property type="nucleotide sequence ID" value="NZ_FNOU01000007.1"/>
</dbReference>
<feature type="binding site" evidence="5">
    <location>
        <position position="124"/>
    </location>
    <ligand>
        <name>dimethylallyl diphosphate</name>
        <dbReference type="ChEBI" id="CHEBI:57623"/>
    </ligand>
</feature>